<feature type="region of interest" description="Disordered" evidence="1">
    <location>
        <begin position="317"/>
        <end position="342"/>
    </location>
</feature>
<name>A0AAN7YK94_9PEZI</name>
<evidence type="ECO:0000256" key="1">
    <source>
        <dbReference type="SAM" id="MobiDB-lite"/>
    </source>
</evidence>
<dbReference type="EMBL" id="JAVRRL010000004">
    <property type="protein sequence ID" value="KAK5117582.1"/>
    <property type="molecule type" value="Genomic_DNA"/>
</dbReference>
<feature type="region of interest" description="Disordered" evidence="1">
    <location>
        <begin position="433"/>
        <end position="466"/>
    </location>
</feature>
<comment type="caution">
    <text evidence="2">The sequence shown here is derived from an EMBL/GenBank/DDBJ whole genome shotgun (WGS) entry which is preliminary data.</text>
</comment>
<accession>A0AAN7YK94</accession>
<dbReference type="Proteomes" id="UP001310890">
    <property type="component" value="Unassembled WGS sequence"/>
</dbReference>
<feature type="compositionally biased region" description="Basic and acidic residues" evidence="1">
    <location>
        <begin position="317"/>
        <end position="332"/>
    </location>
</feature>
<reference evidence="2" key="1">
    <citation type="submission" date="2023-08" db="EMBL/GenBank/DDBJ databases">
        <title>Black Yeasts Isolated from many extreme environments.</title>
        <authorList>
            <person name="Coleine C."/>
            <person name="Stajich J.E."/>
            <person name="Selbmann L."/>
        </authorList>
    </citation>
    <scope>NUCLEOTIDE SEQUENCE</scope>
    <source>
        <strain evidence="2">CCFEE 5401</strain>
    </source>
</reference>
<feature type="region of interest" description="Disordered" evidence="1">
    <location>
        <begin position="706"/>
        <end position="745"/>
    </location>
</feature>
<feature type="compositionally biased region" description="Low complexity" evidence="1">
    <location>
        <begin position="721"/>
        <end position="733"/>
    </location>
</feature>
<feature type="region of interest" description="Disordered" evidence="1">
    <location>
        <begin position="622"/>
        <end position="688"/>
    </location>
</feature>
<gene>
    <name evidence="2" type="ORF">LTR62_005004</name>
</gene>
<organism evidence="2 3">
    <name type="scientific">Meristemomyces frigidus</name>
    <dbReference type="NCBI Taxonomy" id="1508187"/>
    <lineage>
        <taxon>Eukaryota</taxon>
        <taxon>Fungi</taxon>
        <taxon>Dikarya</taxon>
        <taxon>Ascomycota</taxon>
        <taxon>Pezizomycotina</taxon>
        <taxon>Dothideomycetes</taxon>
        <taxon>Dothideomycetidae</taxon>
        <taxon>Mycosphaerellales</taxon>
        <taxon>Teratosphaeriaceae</taxon>
        <taxon>Meristemomyces</taxon>
    </lineage>
</organism>
<proteinExistence type="predicted"/>
<dbReference type="AlphaFoldDB" id="A0AAN7YK94"/>
<feature type="compositionally biased region" description="Polar residues" evidence="1">
    <location>
        <begin position="673"/>
        <end position="682"/>
    </location>
</feature>
<feature type="compositionally biased region" description="Basic and acidic residues" evidence="1">
    <location>
        <begin position="82"/>
        <end position="98"/>
    </location>
</feature>
<feature type="region of interest" description="Disordered" evidence="1">
    <location>
        <begin position="386"/>
        <end position="412"/>
    </location>
</feature>
<feature type="compositionally biased region" description="Low complexity" evidence="1">
    <location>
        <begin position="45"/>
        <end position="58"/>
    </location>
</feature>
<feature type="compositionally biased region" description="Polar residues" evidence="1">
    <location>
        <begin position="629"/>
        <end position="651"/>
    </location>
</feature>
<evidence type="ECO:0000313" key="2">
    <source>
        <dbReference type="EMBL" id="KAK5117582.1"/>
    </source>
</evidence>
<sequence length="745" mass="80084">MFAPPPLQFSKEEIEQLKLEAQARLLEQRKSAGSATSGHSKGLKSPSSPTSNGSSSPKSVRKVNIFSRSGRSKISRPSSQDARTDQQGEGERAMRVEKAPLPASYGERPRKAPTPPQRPPRPFDDETRPRARVQASTRFPREPSTPPPALPLEESPPPLPEKSPRRRSSVVEQSASSPAPRKLTATGASIDAALTDALAQLSMQREGTALPAEEGSSLPLVTVPLIPTRWIDEFESPMAVKPLSRTVQRTGDSGDGVRGKYLGRYGAQAGKIDKATRTRASAATTLEASLAVLNISGSKPEGRVPEPAVAAMEDVLSRSKGRESTKRQRKGETVGSMHNGGSFATSRQLTMVHPQHSAMISTQHATIPTPLALLNKALPATPSSVTTTPTEMYQFPPRGALPTVPKKSKKRSVKVRSPLSVVAVTDSRSNFNDFSPGASPGRLAPIPELVNSIENSPPPSSGVTTPTATQIQLRGGSVVTVTPPELTAWQAHAYIQGPIKLLIPVIMPREGSVANLEPFQEAVANLYQHALVVPRRRSDDAVVEDVCEWFDDFGFDDIKFDGDVIMIEDIMAEEEDDIEGEGYERFSTPPPGPVEKMIAKEVVNSVQRPFVPPVETEETLRARGIARLSQGSTGSDRSRKLSSVSGKQPSIVSLLPQPEQSMLSALMGGATEARNSTQSSAAAPSLEQGRMSWNYNDVVEMRLQQQPGWAAPAAARKKSGSQKSSKSTSNPMSKVRKFMAASSGL</sequence>
<feature type="compositionally biased region" description="Pro residues" evidence="1">
    <location>
        <begin position="143"/>
        <end position="161"/>
    </location>
</feature>
<evidence type="ECO:0000313" key="3">
    <source>
        <dbReference type="Proteomes" id="UP001310890"/>
    </source>
</evidence>
<protein>
    <submittedName>
        <fullName evidence="2">Uncharacterized protein</fullName>
    </submittedName>
</protein>
<feature type="region of interest" description="Disordered" evidence="1">
    <location>
        <begin position="25"/>
        <end position="188"/>
    </location>
</feature>